<feature type="domain" description="Glycosyltransferase 2-like" evidence="2">
    <location>
        <begin position="8"/>
        <end position="171"/>
    </location>
</feature>
<dbReference type="SUPFAM" id="SSF53448">
    <property type="entry name" value="Nucleotide-diphospho-sugar transferases"/>
    <property type="match status" value="1"/>
</dbReference>
<dbReference type="InterPro" id="IPR001173">
    <property type="entry name" value="Glyco_trans_2-like"/>
</dbReference>
<dbReference type="Pfam" id="PF00535">
    <property type="entry name" value="Glycos_transf_2"/>
    <property type="match status" value="1"/>
</dbReference>
<gene>
    <name evidence="3" type="ORF">GO707_08220</name>
</gene>
<dbReference type="InterPro" id="IPR029044">
    <property type="entry name" value="Nucleotide-diphossugar_trans"/>
</dbReference>
<dbReference type="GO" id="GO:0016758">
    <property type="term" value="F:hexosyltransferase activity"/>
    <property type="evidence" value="ECO:0007669"/>
    <property type="project" value="UniProtKB-ARBA"/>
</dbReference>
<proteinExistence type="predicted"/>
<keyword evidence="4" id="KW-1185">Reference proteome</keyword>
<dbReference type="PANTHER" id="PTHR22916:SF3">
    <property type="entry name" value="UDP-GLCNAC:BETAGAL BETA-1,3-N-ACETYLGLUCOSAMINYLTRANSFERASE-LIKE PROTEIN 1"/>
    <property type="match status" value="1"/>
</dbReference>
<name>A0A7K1T6D2_9ACTN</name>
<feature type="coiled-coil region" evidence="1">
    <location>
        <begin position="334"/>
        <end position="375"/>
    </location>
</feature>
<protein>
    <submittedName>
        <fullName evidence="3">Glycosyltransferase</fullName>
    </submittedName>
</protein>
<reference evidence="3 4" key="1">
    <citation type="submission" date="2019-11" db="EMBL/GenBank/DDBJ databases">
        <title>Whole genome shotgun sequencing (WGS) data from Adlercreutzia equolifaciens ResAG-91, Eggerthella lenta MRI-F36, MRI-F37, MRI-F40, ResAG-49, ResAG-88, ResAG-121, ResAG-145, and Gordonibacter sp. ResAG-5, ResAG-26, ResAG-43, ResAG-50, ResAG-59.</title>
        <authorList>
            <person name="Stoll D.A."/>
            <person name="Danylec N."/>
            <person name="Franz C.M.A.P."/>
            <person name="Huch M."/>
        </authorList>
    </citation>
    <scope>NUCLEOTIDE SEQUENCE [LARGE SCALE GENOMIC DNA]</scope>
    <source>
        <strain evidence="3 4">ResAG-91</strain>
    </source>
</reference>
<comment type="caution">
    <text evidence="3">The sequence shown here is derived from an EMBL/GenBank/DDBJ whole genome shotgun (WGS) entry which is preliminary data.</text>
</comment>
<dbReference type="EMBL" id="WPOO01000013">
    <property type="protein sequence ID" value="MVN59206.1"/>
    <property type="molecule type" value="Genomic_DNA"/>
</dbReference>
<dbReference type="CDD" id="cd00761">
    <property type="entry name" value="Glyco_tranf_GTA_type"/>
    <property type="match status" value="1"/>
</dbReference>
<sequence>MANPVKVSVVVPVYNTAPYLEQCLDSIVGQSLADIEIICVDDGSTDESPAILESYAAKDLRLKVIHQQNQFAGTARNNGMAAARGEYIMFCDSDDFMAENALELMYEKSKKDEADICVCAGKRYYEQLGLTVDAPGYLEVKRVPEKLPFNRSDNAEHLFSFTTIMMFNKMFRLDFLRERHLQYATTRNGEDVEICALALWYADRITVVKTPLVVYRIDRPDSLVGTLSQAALDPLYAWMRVWRAIGSKLGDAKRSFDCKFLGVARHTLRNVTNSNAFDQCFDYLKSEAIDVMDLRVRKDGYYYTPWYNEFVSHLRDESCEGFKVYMLFATNRDLDTEEAKRLDFRRRLRESEKQRAQVERAFKNAEKERAEIERKFSKVKWLYSCGRAALRLPRRIRKELTRGGEAADK</sequence>
<evidence type="ECO:0000256" key="1">
    <source>
        <dbReference type="SAM" id="Coils"/>
    </source>
</evidence>
<dbReference type="PANTHER" id="PTHR22916">
    <property type="entry name" value="GLYCOSYLTRANSFERASE"/>
    <property type="match status" value="1"/>
</dbReference>
<dbReference type="Proteomes" id="UP000488839">
    <property type="component" value="Unassembled WGS sequence"/>
</dbReference>
<dbReference type="Gene3D" id="3.90.550.10">
    <property type="entry name" value="Spore Coat Polysaccharide Biosynthesis Protein SpsA, Chain A"/>
    <property type="match status" value="1"/>
</dbReference>
<dbReference type="RefSeq" id="WP_157012751.1">
    <property type="nucleotide sequence ID" value="NZ_WPOO01000013.1"/>
</dbReference>
<keyword evidence="1" id="KW-0175">Coiled coil</keyword>
<evidence type="ECO:0000313" key="4">
    <source>
        <dbReference type="Proteomes" id="UP000488839"/>
    </source>
</evidence>
<evidence type="ECO:0000313" key="3">
    <source>
        <dbReference type="EMBL" id="MVN59206.1"/>
    </source>
</evidence>
<evidence type="ECO:0000259" key="2">
    <source>
        <dbReference type="Pfam" id="PF00535"/>
    </source>
</evidence>
<dbReference type="AlphaFoldDB" id="A0A7K1T6D2"/>
<organism evidence="3 4">
    <name type="scientific">Adlercreutzia rubneri</name>
    <dbReference type="NCBI Taxonomy" id="2916441"/>
    <lineage>
        <taxon>Bacteria</taxon>
        <taxon>Bacillati</taxon>
        <taxon>Actinomycetota</taxon>
        <taxon>Coriobacteriia</taxon>
        <taxon>Eggerthellales</taxon>
        <taxon>Eggerthellaceae</taxon>
        <taxon>Adlercreutzia</taxon>
    </lineage>
</organism>
<accession>A0A7K1T6D2</accession>